<organism evidence="9 10">
    <name type="scientific">Streptosporangium amethystogenes subsp. fukuiense</name>
    <dbReference type="NCBI Taxonomy" id="698418"/>
    <lineage>
        <taxon>Bacteria</taxon>
        <taxon>Bacillati</taxon>
        <taxon>Actinomycetota</taxon>
        <taxon>Actinomycetes</taxon>
        <taxon>Streptosporangiales</taxon>
        <taxon>Streptosporangiaceae</taxon>
        <taxon>Streptosporangium</taxon>
    </lineage>
</organism>
<dbReference type="Proteomes" id="UP001596514">
    <property type="component" value="Unassembled WGS sequence"/>
</dbReference>
<gene>
    <name evidence="9" type="ORF">ACFQVD_19415</name>
</gene>
<evidence type="ECO:0000313" key="10">
    <source>
        <dbReference type="Proteomes" id="UP001596514"/>
    </source>
</evidence>
<comment type="subcellular location">
    <subcellularLocation>
        <location evidence="1">Cell membrane</location>
        <topology evidence="1">Peripheral membrane protein</topology>
    </subcellularLocation>
</comment>
<evidence type="ECO:0000256" key="5">
    <source>
        <dbReference type="ARBA" id="ARBA00022741"/>
    </source>
</evidence>
<dbReference type="RefSeq" id="WP_343964335.1">
    <property type="nucleotide sequence ID" value="NZ_BAAAGK010000023.1"/>
</dbReference>
<keyword evidence="7" id="KW-0472">Membrane</keyword>
<protein>
    <submittedName>
        <fullName evidence="9">ABC transporter ATP-binding protein</fullName>
    </submittedName>
</protein>
<dbReference type="Pfam" id="PF00005">
    <property type="entry name" value="ABC_tran"/>
    <property type="match status" value="1"/>
</dbReference>
<comment type="caution">
    <text evidence="9">The sequence shown here is derived from an EMBL/GenBank/DDBJ whole genome shotgun (WGS) entry which is preliminary data.</text>
</comment>
<evidence type="ECO:0000313" key="9">
    <source>
        <dbReference type="EMBL" id="MFC7602272.1"/>
    </source>
</evidence>
<dbReference type="InterPro" id="IPR027417">
    <property type="entry name" value="P-loop_NTPase"/>
</dbReference>
<dbReference type="PROSITE" id="PS50893">
    <property type="entry name" value="ABC_TRANSPORTER_2"/>
    <property type="match status" value="1"/>
</dbReference>
<dbReference type="InterPro" id="IPR003593">
    <property type="entry name" value="AAA+_ATPase"/>
</dbReference>
<keyword evidence="10" id="KW-1185">Reference proteome</keyword>
<keyword evidence="3" id="KW-0813">Transport</keyword>
<dbReference type="InterPro" id="IPR050388">
    <property type="entry name" value="ABC_Ni/Peptide_Import"/>
</dbReference>
<dbReference type="PROSITE" id="PS00211">
    <property type="entry name" value="ABC_TRANSPORTER_1"/>
    <property type="match status" value="1"/>
</dbReference>
<evidence type="ECO:0000256" key="2">
    <source>
        <dbReference type="ARBA" id="ARBA00005417"/>
    </source>
</evidence>
<name>A0ABW2T1K2_9ACTN</name>
<keyword evidence="6 9" id="KW-0067">ATP-binding</keyword>
<feature type="domain" description="ABC transporter" evidence="8">
    <location>
        <begin position="7"/>
        <end position="254"/>
    </location>
</feature>
<dbReference type="PANTHER" id="PTHR43297">
    <property type="entry name" value="OLIGOPEPTIDE TRANSPORT ATP-BINDING PROTEIN APPD"/>
    <property type="match status" value="1"/>
</dbReference>
<dbReference type="InterPro" id="IPR003439">
    <property type="entry name" value="ABC_transporter-like_ATP-bd"/>
</dbReference>
<keyword evidence="5" id="KW-0547">Nucleotide-binding</keyword>
<dbReference type="Gene3D" id="3.40.50.300">
    <property type="entry name" value="P-loop containing nucleotide triphosphate hydrolases"/>
    <property type="match status" value="1"/>
</dbReference>
<dbReference type="GO" id="GO:0005524">
    <property type="term" value="F:ATP binding"/>
    <property type="evidence" value="ECO:0007669"/>
    <property type="project" value="UniProtKB-KW"/>
</dbReference>
<dbReference type="EMBL" id="JBHTEE010000001">
    <property type="protein sequence ID" value="MFC7602272.1"/>
    <property type="molecule type" value="Genomic_DNA"/>
</dbReference>
<proteinExistence type="inferred from homology"/>
<evidence type="ECO:0000259" key="8">
    <source>
        <dbReference type="PROSITE" id="PS50893"/>
    </source>
</evidence>
<sequence length="286" mass="30775">MTDTPLLAVRDLRASFPGPEGPIEVVHGVDLELARGEKVALVGESGSGKSVTARAVLRLDAGATLTGRIELDGTDLLTLPPRRMREIRGSGVGLVFQDPLASLNPVMTIGWQITQPLVIRGVSKKVARRRGVELLSRLGVRDAERRFDDYPHQFSGGMRQRVVIAIAIIAEPALLIADEPTTALDVRVQAQVLRLLHELADERDMAVLLITHDLGIVAGFAERVVVMRHGLAVESGPVEEIYARPRHPYTRALLAAVPRIGGDLSRPLATIGSAVETAEEGTVSPS</sequence>
<keyword evidence="4" id="KW-1003">Cell membrane</keyword>
<dbReference type="InterPro" id="IPR013563">
    <property type="entry name" value="Oligopep_ABC_C"/>
</dbReference>
<dbReference type="SUPFAM" id="SSF52540">
    <property type="entry name" value="P-loop containing nucleoside triphosphate hydrolases"/>
    <property type="match status" value="1"/>
</dbReference>
<dbReference type="Pfam" id="PF08352">
    <property type="entry name" value="oligo_HPY"/>
    <property type="match status" value="1"/>
</dbReference>
<evidence type="ECO:0000256" key="3">
    <source>
        <dbReference type="ARBA" id="ARBA00022448"/>
    </source>
</evidence>
<dbReference type="SMART" id="SM00382">
    <property type="entry name" value="AAA"/>
    <property type="match status" value="1"/>
</dbReference>
<evidence type="ECO:0000256" key="6">
    <source>
        <dbReference type="ARBA" id="ARBA00022840"/>
    </source>
</evidence>
<dbReference type="PANTHER" id="PTHR43297:SF2">
    <property type="entry name" value="DIPEPTIDE TRANSPORT ATP-BINDING PROTEIN DPPD"/>
    <property type="match status" value="1"/>
</dbReference>
<dbReference type="CDD" id="cd03257">
    <property type="entry name" value="ABC_NikE_OppD_transporters"/>
    <property type="match status" value="1"/>
</dbReference>
<accession>A0ABW2T1K2</accession>
<comment type="similarity">
    <text evidence="2">Belongs to the ABC transporter superfamily.</text>
</comment>
<reference evidence="10" key="1">
    <citation type="journal article" date="2019" name="Int. J. Syst. Evol. Microbiol.">
        <title>The Global Catalogue of Microorganisms (GCM) 10K type strain sequencing project: providing services to taxonomists for standard genome sequencing and annotation.</title>
        <authorList>
            <consortium name="The Broad Institute Genomics Platform"/>
            <consortium name="The Broad Institute Genome Sequencing Center for Infectious Disease"/>
            <person name="Wu L."/>
            <person name="Ma J."/>
        </authorList>
    </citation>
    <scope>NUCLEOTIDE SEQUENCE [LARGE SCALE GENOMIC DNA]</scope>
    <source>
        <strain evidence="10">JCM 10083</strain>
    </source>
</reference>
<evidence type="ECO:0000256" key="4">
    <source>
        <dbReference type="ARBA" id="ARBA00022475"/>
    </source>
</evidence>
<evidence type="ECO:0000256" key="7">
    <source>
        <dbReference type="ARBA" id="ARBA00023136"/>
    </source>
</evidence>
<dbReference type="InterPro" id="IPR017871">
    <property type="entry name" value="ABC_transporter-like_CS"/>
</dbReference>
<evidence type="ECO:0000256" key="1">
    <source>
        <dbReference type="ARBA" id="ARBA00004202"/>
    </source>
</evidence>